<dbReference type="Pfam" id="PF02992">
    <property type="entry name" value="Transposase_21"/>
    <property type="match status" value="1"/>
</dbReference>
<sequence length="219" mass="24765">MPSSRKPKPRGTSNRARLCGAENTREKRALRRAGIRRGNSLPEGEIDAIVTVIELDIISITITIIFIIITASPPLHLVTAVAIWHAECTICPECGVSRYKKGKKAPRKVVWYFPITPRLQRYFADPKQAKLMRWHAEMRKGEDDADDPDKKKKDRMLRHPSDASQWNALNLEYPEFGDDPRNIRLGASTDGVNPFGSQSSTHSTWPVFVWMYNLPPGCA</sequence>
<evidence type="ECO:0000313" key="2">
    <source>
        <dbReference type="EMBL" id="KAK1677955.1"/>
    </source>
</evidence>
<dbReference type="InterPro" id="IPR004242">
    <property type="entry name" value="Transposase_21"/>
</dbReference>
<dbReference type="PANTHER" id="PTHR10775:SF180">
    <property type="entry name" value="TRANSPOSON, EN_SPM-LIKE, TRANSPOSASE-ASSOCIATED DOMAIN PROTEIN-RELATED"/>
    <property type="match status" value="1"/>
</dbReference>
<comment type="caution">
    <text evidence="2">The sequence shown here is derived from an EMBL/GenBank/DDBJ whole genome shotgun (WGS) entry which is preliminary data.</text>
</comment>
<dbReference type="AlphaFoldDB" id="A0AAD8WRL6"/>
<proteinExistence type="predicted"/>
<protein>
    <submittedName>
        <fullName evidence="2">Uncharacterized protein</fullName>
    </submittedName>
</protein>
<dbReference type="EMBL" id="JAUUTY010000002">
    <property type="protein sequence ID" value="KAK1677955.1"/>
    <property type="molecule type" value="Genomic_DNA"/>
</dbReference>
<organism evidence="2 3">
    <name type="scientific">Lolium multiflorum</name>
    <name type="common">Italian ryegrass</name>
    <name type="synonym">Lolium perenne subsp. multiflorum</name>
    <dbReference type="NCBI Taxonomy" id="4521"/>
    <lineage>
        <taxon>Eukaryota</taxon>
        <taxon>Viridiplantae</taxon>
        <taxon>Streptophyta</taxon>
        <taxon>Embryophyta</taxon>
        <taxon>Tracheophyta</taxon>
        <taxon>Spermatophyta</taxon>
        <taxon>Magnoliopsida</taxon>
        <taxon>Liliopsida</taxon>
        <taxon>Poales</taxon>
        <taxon>Poaceae</taxon>
        <taxon>BOP clade</taxon>
        <taxon>Pooideae</taxon>
        <taxon>Poodae</taxon>
        <taxon>Poeae</taxon>
        <taxon>Poeae Chloroplast Group 2 (Poeae type)</taxon>
        <taxon>Loliodinae</taxon>
        <taxon>Loliinae</taxon>
        <taxon>Lolium</taxon>
    </lineage>
</organism>
<feature type="region of interest" description="Disordered" evidence="1">
    <location>
        <begin position="139"/>
        <end position="159"/>
    </location>
</feature>
<keyword evidence="3" id="KW-1185">Reference proteome</keyword>
<evidence type="ECO:0000313" key="3">
    <source>
        <dbReference type="Proteomes" id="UP001231189"/>
    </source>
</evidence>
<dbReference type="Proteomes" id="UP001231189">
    <property type="component" value="Unassembled WGS sequence"/>
</dbReference>
<gene>
    <name evidence="2" type="ORF">QYE76_038803</name>
</gene>
<name>A0AAD8WRL6_LOLMU</name>
<accession>A0AAD8WRL6</accession>
<dbReference type="PANTHER" id="PTHR10775">
    <property type="entry name" value="OS08G0208400 PROTEIN"/>
    <property type="match status" value="1"/>
</dbReference>
<evidence type="ECO:0000256" key="1">
    <source>
        <dbReference type="SAM" id="MobiDB-lite"/>
    </source>
</evidence>
<reference evidence="2" key="1">
    <citation type="submission" date="2023-07" db="EMBL/GenBank/DDBJ databases">
        <title>A chromosome-level genome assembly of Lolium multiflorum.</title>
        <authorList>
            <person name="Chen Y."/>
            <person name="Copetti D."/>
            <person name="Kolliker R."/>
            <person name="Studer B."/>
        </authorList>
    </citation>
    <scope>NUCLEOTIDE SEQUENCE</scope>
    <source>
        <strain evidence="2">02402/16</strain>
        <tissue evidence="2">Leaf</tissue>
    </source>
</reference>